<evidence type="ECO:0000313" key="6">
    <source>
        <dbReference type="WBParaSite" id="PDA_v2.g1109.t1"/>
    </source>
</evidence>
<dbReference type="InterPro" id="IPR013126">
    <property type="entry name" value="Hsp_70_fam"/>
</dbReference>
<sequence>MSDNEIRKTLIRCGLEAGFEKVEIIDSQTALYLHATFYSQYIPVNGDTIWVIFNGYCHIWQKLNNKAKYIRSMEGDYQKLNSFLSDAENTEDKTKEALIPNPTFIKNDILRDRYSTLRKEEEVPLPPCDNLMITFNIDINGIFTINVEEISPESFPCVDEFLGVLNGTQNAKNDEQSQVSPDSDKGFRIPKRIFTNDENINAVGIDLGTTRCCVAVNRKNGIETALLDNQGQRLLPSYISYDEEHVKCGQIVIDRLRNYANSSVFDTKRIIGRKFENLKIDESWTFEILNDDGGILIQTEDHNKSMLKKKPEEVSAELLELVKQKVEEFQGKKQNETVITVPAAFEETQKLSTIAAANLAGWGKVRLLPEPVAAAFAYFVDRSVPENSKILLFDLGGGTLDVCIFKISKGELSFISQSGDSNLGGRDFDNLLVNYFKEKLKDSGIILTKSKQYKLMQKCQEAKEALSVTNEYLLDAEDFGGTEDIKITKQEFETLSFDILEKLQENIYMSLEKAKCTKKDMNKVLYVGGGCRMPKVKELLEEIFPHAEHCCEVNPDEVVAIGAAYYAYYLNFNPITKCENMRYIHYKVESNNTTNCCNFPKKAPTFNDKIKVVGIDFGARKCGAAINRKDGIQILRLDDTGERFLPSYVAFEEEMEKCGQIVVDRLKTLAKTTIFDSQKFLGKQLDEISLDDEWPFELCTFKNKLKIQVQSPNGILLKYPEEVCAVLLKHILQKAKHYQGNHLNDAVITIPLTFNEKQKDALRASALLAGWKQIDLLEEPFAATFSYFNERPIPTNEMLFLFDLGHNSLKVYILEIHNNQIKIIGNCEDFNCGGKAFDNVLMNYFATELDKKHNIKLSQNKLYKFSNAVQKIKHNLTKLTKASLDVEDFDYLIENSYIEIKREDFQKMAQKLLDKIQACIISVLEKTELNVNNIDKVLYAGGGCRMPRVKTLLYQIFPNSEQCCNENPEDVFAIGAAYYAYHLQATPEDESRCSII</sequence>
<dbReference type="GO" id="GO:0005524">
    <property type="term" value="F:ATP binding"/>
    <property type="evidence" value="ECO:0007669"/>
    <property type="project" value="UniProtKB-KW"/>
</dbReference>
<comment type="similarity">
    <text evidence="1">Belongs to the heat shock protein 70 family.</text>
</comment>
<evidence type="ECO:0000256" key="4">
    <source>
        <dbReference type="ARBA" id="ARBA00023186"/>
    </source>
</evidence>
<evidence type="ECO:0000313" key="5">
    <source>
        <dbReference type="Proteomes" id="UP000887578"/>
    </source>
</evidence>
<dbReference type="SUPFAM" id="SSF53067">
    <property type="entry name" value="Actin-like ATPase domain"/>
    <property type="match status" value="4"/>
</dbReference>
<evidence type="ECO:0000256" key="2">
    <source>
        <dbReference type="ARBA" id="ARBA00022741"/>
    </source>
</evidence>
<dbReference type="Gene3D" id="3.30.420.40">
    <property type="match status" value="4"/>
</dbReference>
<keyword evidence="3" id="KW-0067">ATP-binding</keyword>
<dbReference type="Gene3D" id="3.90.640.10">
    <property type="entry name" value="Actin, Chain A, domain 4"/>
    <property type="match status" value="2"/>
</dbReference>
<dbReference type="GO" id="GO:0030968">
    <property type="term" value="P:endoplasmic reticulum unfolded protein response"/>
    <property type="evidence" value="ECO:0007669"/>
    <property type="project" value="TreeGrafter"/>
</dbReference>
<protein>
    <submittedName>
        <fullName evidence="6">Heat shock protein 70</fullName>
    </submittedName>
</protein>
<dbReference type="GO" id="GO:0140662">
    <property type="term" value="F:ATP-dependent protein folding chaperone"/>
    <property type="evidence" value="ECO:0007669"/>
    <property type="project" value="InterPro"/>
</dbReference>
<dbReference type="WBParaSite" id="PDA_v2.g1109.t1">
    <property type="protein sequence ID" value="PDA_v2.g1109.t1"/>
    <property type="gene ID" value="PDA_v2.g1109"/>
</dbReference>
<dbReference type="Proteomes" id="UP000887578">
    <property type="component" value="Unplaced"/>
</dbReference>
<evidence type="ECO:0000256" key="1">
    <source>
        <dbReference type="ARBA" id="ARBA00007381"/>
    </source>
</evidence>
<dbReference type="PROSITE" id="PS00297">
    <property type="entry name" value="HSP70_1"/>
    <property type="match status" value="1"/>
</dbReference>
<keyword evidence="5" id="KW-1185">Reference proteome</keyword>
<evidence type="ECO:0000256" key="3">
    <source>
        <dbReference type="ARBA" id="ARBA00022840"/>
    </source>
</evidence>
<name>A0A914P1J8_9BILA</name>
<dbReference type="InterPro" id="IPR043129">
    <property type="entry name" value="ATPase_NBD"/>
</dbReference>
<dbReference type="InterPro" id="IPR018181">
    <property type="entry name" value="Heat_shock_70_CS"/>
</dbReference>
<keyword evidence="4" id="KW-0143">Chaperone</keyword>
<dbReference type="Pfam" id="PF00012">
    <property type="entry name" value="HSP70"/>
    <property type="match status" value="2"/>
</dbReference>
<reference evidence="6" key="1">
    <citation type="submission" date="2022-11" db="UniProtKB">
        <authorList>
            <consortium name="WormBaseParasite"/>
        </authorList>
    </citation>
    <scope>IDENTIFICATION</scope>
</reference>
<keyword evidence="2" id="KW-0547">Nucleotide-binding</keyword>
<dbReference type="PRINTS" id="PR00301">
    <property type="entry name" value="HEATSHOCK70"/>
</dbReference>
<accession>A0A914P1J8</accession>
<organism evidence="5 6">
    <name type="scientific">Panagrolaimus davidi</name>
    <dbReference type="NCBI Taxonomy" id="227884"/>
    <lineage>
        <taxon>Eukaryota</taxon>
        <taxon>Metazoa</taxon>
        <taxon>Ecdysozoa</taxon>
        <taxon>Nematoda</taxon>
        <taxon>Chromadorea</taxon>
        <taxon>Rhabditida</taxon>
        <taxon>Tylenchina</taxon>
        <taxon>Panagrolaimomorpha</taxon>
        <taxon>Panagrolaimoidea</taxon>
        <taxon>Panagrolaimidae</taxon>
        <taxon>Panagrolaimus</taxon>
    </lineage>
</organism>
<dbReference type="FunFam" id="3.30.420.40:FF:000046">
    <property type="entry name" value="Chaperone protein HscA"/>
    <property type="match status" value="1"/>
</dbReference>
<proteinExistence type="inferred from homology"/>
<dbReference type="PANTHER" id="PTHR45639">
    <property type="entry name" value="HSC70CB, ISOFORM G-RELATED"/>
    <property type="match status" value="1"/>
</dbReference>
<dbReference type="PANTHER" id="PTHR45639:SF34">
    <property type="entry name" value="CHAPERONE PROTEIN DNAK"/>
    <property type="match status" value="1"/>
</dbReference>
<dbReference type="Gene3D" id="3.30.30.30">
    <property type="match status" value="2"/>
</dbReference>
<dbReference type="AlphaFoldDB" id="A0A914P1J8"/>
<dbReference type="GO" id="GO:0034663">
    <property type="term" value="C:endoplasmic reticulum chaperone complex"/>
    <property type="evidence" value="ECO:0007669"/>
    <property type="project" value="TreeGrafter"/>
</dbReference>